<keyword evidence="2" id="KW-1133">Transmembrane helix</keyword>
<dbReference type="AlphaFoldDB" id="A0A8J9W682"/>
<evidence type="ECO:0000256" key="1">
    <source>
        <dbReference type="SAM" id="MobiDB-lite"/>
    </source>
</evidence>
<protein>
    <submittedName>
        <fullName evidence="3">Hypp5466 protein</fullName>
    </submittedName>
</protein>
<keyword evidence="4" id="KW-1185">Reference proteome</keyword>
<accession>A0A8J9W682</accession>
<dbReference type="EMBL" id="OV696695">
    <property type="protein sequence ID" value="CAH1237911.1"/>
    <property type="molecule type" value="Genomic_DNA"/>
</dbReference>
<gene>
    <name evidence="3" type="primary">Hypp5466</name>
    <name evidence="3" type="ORF">BLAG_LOCUS2697</name>
</gene>
<evidence type="ECO:0000313" key="3">
    <source>
        <dbReference type="EMBL" id="CAH1237911.1"/>
    </source>
</evidence>
<sequence>MSSVTPARNTKQRAQENDRDLALNSPPKHAVSRREGHSDSRGLKMQGSGGNNEFYKTMNILWVLLTIAVALVPIAVQGQQPLDCDSVGGDDSHVCSCIWSTRVSCKDADLTDVPTGIPPNIVILELTGNKITQWMDLWDALFSEHREVVVGN</sequence>
<dbReference type="Proteomes" id="UP000838412">
    <property type="component" value="Chromosome 10"/>
</dbReference>
<dbReference type="Gene3D" id="3.80.10.10">
    <property type="entry name" value="Ribonuclease Inhibitor"/>
    <property type="match status" value="1"/>
</dbReference>
<reference evidence="3" key="1">
    <citation type="submission" date="2022-01" db="EMBL/GenBank/DDBJ databases">
        <authorList>
            <person name="Braso-Vives M."/>
        </authorList>
    </citation>
    <scope>NUCLEOTIDE SEQUENCE</scope>
</reference>
<evidence type="ECO:0000313" key="4">
    <source>
        <dbReference type="Proteomes" id="UP000838412"/>
    </source>
</evidence>
<feature type="transmembrane region" description="Helical" evidence="2">
    <location>
        <begin position="54"/>
        <end position="76"/>
    </location>
</feature>
<keyword evidence="2" id="KW-0812">Transmembrane</keyword>
<feature type="compositionally biased region" description="Basic and acidic residues" evidence="1">
    <location>
        <begin position="32"/>
        <end position="42"/>
    </location>
</feature>
<dbReference type="InterPro" id="IPR032675">
    <property type="entry name" value="LRR_dom_sf"/>
</dbReference>
<feature type="region of interest" description="Disordered" evidence="1">
    <location>
        <begin position="1"/>
        <end position="48"/>
    </location>
</feature>
<proteinExistence type="predicted"/>
<dbReference type="SUPFAM" id="SSF52058">
    <property type="entry name" value="L domain-like"/>
    <property type="match status" value="1"/>
</dbReference>
<organism evidence="3 4">
    <name type="scientific">Branchiostoma lanceolatum</name>
    <name type="common">Common lancelet</name>
    <name type="synonym">Amphioxus lanceolatum</name>
    <dbReference type="NCBI Taxonomy" id="7740"/>
    <lineage>
        <taxon>Eukaryota</taxon>
        <taxon>Metazoa</taxon>
        <taxon>Chordata</taxon>
        <taxon>Cephalochordata</taxon>
        <taxon>Leptocardii</taxon>
        <taxon>Amphioxiformes</taxon>
        <taxon>Branchiostomatidae</taxon>
        <taxon>Branchiostoma</taxon>
    </lineage>
</organism>
<name>A0A8J9W682_BRALA</name>
<keyword evidence="2" id="KW-0472">Membrane</keyword>
<evidence type="ECO:0000256" key="2">
    <source>
        <dbReference type="SAM" id="Phobius"/>
    </source>
</evidence>